<comment type="caution">
    <text evidence="3">The sequence shown here is derived from an EMBL/GenBank/DDBJ whole genome shotgun (WGS) entry which is preliminary data.</text>
</comment>
<gene>
    <name evidence="3" type="ORF">ACFY35_09695</name>
</gene>
<proteinExistence type="predicted"/>
<feature type="domain" description="Band 7" evidence="2">
    <location>
        <begin position="31"/>
        <end position="229"/>
    </location>
</feature>
<dbReference type="Proteomes" id="UP001602245">
    <property type="component" value="Unassembled WGS sequence"/>
</dbReference>
<reference evidence="3 4" key="1">
    <citation type="submission" date="2024-10" db="EMBL/GenBank/DDBJ databases">
        <title>The Natural Products Discovery Center: Release of the First 8490 Sequenced Strains for Exploring Actinobacteria Biosynthetic Diversity.</title>
        <authorList>
            <person name="Kalkreuter E."/>
            <person name="Kautsar S.A."/>
            <person name="Yang D."/>
            <person name="Bader C.D."/>
            <person name="Teijaro C.N."/>
            <person name="Fluegel L."/>
            <person name="Davis C.M."/>
            <person name="Simpson J.R."/>
            <person name="Lauterbach L."/>
            <person name="Steele A.D."/>
            <person name="Gui C."/>
            <person name="Meng S."/>
            <person name="Li G."/>
            <person name="Viehrig K."/>
            <person name="Ye F."/>
            <person name="Su P."/>
            <person name="Kiefer A.F."/>
            <person name="Nichols A."/>
            <person name="Cepeda A.J."/>
            <person name="Yan W."/>
            <person name="Fan B."/>
            <person name="Jiang Y."/>
            <person name="Adhikari A."/>
            <person name="Zheng C.-J."/>
            <person name="Schuster L."/>
            <person name="Cowan T.M."/>
            <person name="Smanski M.J."/>
            <person name="Chevrette M.G."/>
            <person name="De Carvalho L.P.S."/>
            <person name="Shen B."/>
        </authorList>
    </citation>
    <scope>NUCLEOTIDE SEQUENCE [LARGE SCALE GENOMIC DNA]</scope>
    <source>
        <strain evidence="3 4">NPDC000087</strain>
    </source>
</reference>
<keyword evidence="4" id="KW-1185">Reference proteome</keyword>
<evidence type="ECO:0000256" key="1">
    <source>
        <dbReference type="SAM" id="MobiDB-lite"/>
    </source>
</evidence>
<accession>A0ABW6W9V2</accession>
<name>A0ABW6W9V2_9ACTN</name>
<dbReference type="RefSeq" id="WP_020518232.1">
    <property type="nucleotide sequence ID" value="NZ_JBIAZU010000002.1"/>
</dbReference>
<feature type="region of interest" description="Disordered" evidence="1">
    <location>
        <begin position="274"/>
        <end position="301"/>
    </location>
</feature>
<dbReference type="EMBL" id="JBIAZU010000002">
    <property type="protein sequence ID" value="MFF5289701.1"/>
    <property type="molecule type" value="Genomic_DNA"/>
</dbReference>
<evidence type="ECO:0000313" key="3">
    <source>
        <dbReference type="EMBL" id="MFF5289701.1"/>
    </source>
</evidence>
<sequence>MSAVAWIILLIFLLSALGLLGWVVLGNSLVRVPSGSLGLLMAKGRATDQTLLPGPHFVFAFRRRMVEEYPSVEMAYRADGIGDPADGNTGGGSATLESPGPPLRVTLGDRTEATVAMTVRFQLVPERLREVHERFGPYGIFGVVRDQSARAIRATLSDTDFGIEQFFGADRTACEERLAEAVRKAVQPDGIKVTGFVLGAVELGKTGEVIQATVRARYELERERAEAETRSVRALNDANLEERLGAPSDAAWRYRETDLWRELVERTNALQVALRAGPGSAPPPGRAADDSANPAGARPDE</sequence>
<dbReference type="InterPro" id="IPR001107">
    <property type="entry name" value="Band_7"/>
</dbReference>
<feature type="region of interest" description="Disordered" evidence="1">
    <location>
        <begin position="83"/>
        <end position="102"/>
    </location>
</feature>
<organism evidence="3 4">
    <name type="scientific">Paractinoplanes globisporus</name>
    <dbReference type="NCBI Taxonomy" id="113565"/>
    <lineage>
        <taxon>Bacteria</taxon>
        <taxon>Bacillati</taxon>
        <taxon>Actinomycetota</taxon>
        <taxon>Actinomycetes</taxon>
        <taxon>Micromonosporales</taxon>
        <taxon>Micromonosporaceae</taxon>
        <taxon>Paractinoplanes</taxon>
    </lineage>
</organism>
<dbReference type="Pfam" id="PF01145">
    <property type="entry name" value="Band_7"/>
    <property type="match status" value="1"/>
</dbReference>
<evidence type="ECO:0000259" key="2">
    <source>
        <dbReference type="Pfam" id="PF01145"/>
    </source>
</evidence>
<protein>
    <submittedName>
        <fullName evidence="3">SPFH domain-containing protein</fullName>
    </submittedName>
</protein>
<evidence type="ECO:0000313" key="4">
    <source>
        <dbReference type="Proteomes" id="UP001602245"/>
    </source>
</evidence>